<dbReference type="PROSITE" id="PS01096">
    <property type="entry name" value="PPIC_PPIASE_1"/>
    <property type="match status" value="1"/>
</dbReference>
<dbReference type="Proteomes" id="UP000225135">
    <property type="component" value="Unassembled WGS sequence"/>
</dbReference>
<evidence type="ECO:0000313" key="8">
    <source>
        <dbReference type="EMBL" id="PHG73976.1"/>
    </source>
</evidence>
<keyword evidence="3 5" id="KW-0697">Rotamase</keyword>
<keyword evidence="5" id="KW-0564">Palmitate</keyword>
<evidence type="ECO:0000313" key="9">
    <source>
        <dbReference type="Proteomes" id="UP000225135"/>
    </source>
</evidence>
<gene>
    <name evidence="5 8" type="primary">prsA</name>
    <name evidence="8" type="ORF">COI69_30865</name>
</gene>
<comment type="similarity">
    <text evidence="5">Belongs to the PrsA family.</text>
</comment>
<accession>A0A9X7HJK9</accession>
<keyword evidence="5" id="KW-0472">Membrane</keyword>
<keyword evidence="2 5" id="KW-0732">Signal</keyword>
<dbReference type="InterPro" id="IPR023058">
    <property type="entry name" value="PPIase_PpiC_CS"/>
</dbReference>
<dbReference type="PROSITE" id="PS51257">
    <property type="entry name" value="PROKAR_LIPOPROTEIN"/>
    <property type="match status" value="1"/>
</dbReference>
<reference evidence="8 9" key="1">
    <citation type="submission" date="2017-09" db="EMBL/GenBank/DDBJ databases">
        <title>Large-scale bioinformatics analysis of Bacillus genomes uncovers conserved roles of natural products in bacterial physiology.</title>
        <authorList>
            <consortium name="Agbiome Team Llc"/>
            <person name="Bleich R.M."/>
            <person name="Grubbs K.J."/>
            <person name="Santa Maria K.C."/>
            <person name="Allen S.E."/>
            <person name="Farag S."/>
            <person name="Shank E.A."/>
            <person name="Bowers A."/>
        </authorList>
    </citation>
    <scope>NUCLEOTIDE SEQUENCE [LARGE SCALE GENOMIC DNA]</scope>
    <source>
        <strain evidence="8 9">AFS029792</strain>
    </source>
</reference>
<protein>
    <recommendedName>
        <fullName evidence="5">Foldase protein PrsA</fullName>
        <ecNumber evidence="5">5.2.1.8</ecNumber>
    </recommendedName>
</protein>
<evidence type="ECO:0000256" key="2">
    <source>
        <dbReference type="ARBA" id="ARBA00022729"/>
    </source>
</evidence>
<evidence type="ECO:0000256" key="1">
    <source>
        <dbReference type="ARBA" id="ARBA00000971"/>
    </source>
</evidence>
<dbReference type="RefSeq" id="WP_016082594.1">
    <property type="nucleotide sequence ID" value="NZ_NUQH01000050.1"/>
</dbReference>
<dbReference type="Gene3D" id="3.10.50.40">
    <property type="match status" value="1"/>
</dbReference>
<comment type="catalytic activity">
    <reaction evidence="1 5">
        <text>[protein]-peptidylproline (omega=180) = [protein]-peptidylproline (omega=0)</text>
        <dbReference type="Rhea" id="RHEA:16237"/>
        <dbReference type="Rhea" id="RHEA-COMP:10747"/>
        <dbReference type="Rhea" id="RHEA-COMP:10748"/>
        <dbReference type="ChEBI" id="CHEBI:83833"/>
        <dbReference type="ChEBI" id="CHEBI:83834"/>
        <dbReference type="EC" id="5.2.1.8"/>
    </reaction>
</comment>
<feature type="domain" description="PpiC" evidence="7">
    <location>
        <begin position="135"/>
        <end position="225"/>
    </location>
</feature>
<organism evidence="8 9">
    <name type="scientific">Bacillus cereus</name>
    <dbReference type="NCBI Taxonomy" id="1396"/>
    <lineage>
        <taxon>Bacteria</taxon>
        <taxon>Bacillati</taxon>
        <taxon>Bacillota</taxon>
        <taxon>Bacilli</taxon>
        <taxon>Bacillales</taxon>
        <taxon>Bacillaceae</taxon>
        <taxon>Bacillus</taxon>
        <taxon>Bacillus cereus group</taxon>
    </lineage>
</organism>
<comment type="subcellular location">
    <subcellularLocation>
        <location evidence="5">Cell membrane</location>
        <topology evidence="5">Lipid-anchor</topology>
    </subcellularLocation>
</comment>
<dbReference type="GO" id="GO:0003755">
    <property type="term" value="F:peptidyl-prolyl cis-trans isomerase activity"/>
    <property type="evidence" value="ECO:0007669"/>
    <property type="project" value="UniProtKB-UniRule"/>
</dbReference>
<dbReference type="InterPro" id="IPR046357">
    <property type="entry name" value="PPIase_dom_sf"/>
</dbReference>
<dbReference type="EMBL" id="NUUR01000138">
    <property type="protein sequence ID" value="PHG73976.1"/>
    <property type="molecule type" value="Genomic_DNA"/>
</dbReference>
<dbReference type="Pfam" id="PF00639">
    <property type="entry name" value="Rotamase"/>
    <property type="match status" value="1"/>
</dbReference>
<sequence>MKKAMLALAATSVIALSACGTSSSSSEKVVTSKAGDITKEDFYTQMKQQHGKQVLNNMVMEKVLIKNYKVEDKDVDKKFDEMKKQYGDQFDTLMKQQGIKEETIKNSVRAQLAQEKAIEQSITDKDVKAKFEDYKKEVKASHILVKDEETAKKVKDELAQGKSFEELAKQYSEDTGSKEKGGDLGFFGPGKMVKEFEEAAQKLKKGEVSEPVKTQFGYHIIKVTDNHADATFDKAKADIKKSLAQEKVQDAQFMNDLMMKEIKKADVKVDDKDLKDLFEEPKADAKKDEKK</sequence>
<keyword evidence="5" id="KW-0449">Lipoprotein</keyword>
<dbReference type="HAMAP" id="MF_01145">
    <property type="entry name" value="Foldase_PrsA"/>
    <property type="match status" value="1"/>
</dbReference>
<dbReference type="InterPro" id="IPR023059">
    <property type="entry name" value="Foldase_PrsA"/>
</dbReference>
<dbReference type="EC" id="5.2.1.8" evidence="5"/>
<comment type="function">
    <text evidence="5">Plays a major role in protein secretion by helping the post-translocational extracellular folding of several secreted proteins.</text>
</comment>
<feature type="chain" id="PRO_5040921542" description="Foldase protein PrsA" evidence="6">
    <location>
        <begin position="18"/>
        <end position="291"/>
    </location>
</feature>
<dbReference type="NCBIfam" id="NF002846">
    <property type="entry name" value="PRK03095.1"/>
    <property type="match status" value="1"/>
</dbReference>
<comment type="caution">
    <text evidence="8">The sequence shown here is derived from an EMBL/GenBank/DDBJ whole genome shotgun (WGS) entry which is preliminary data.</text>
</comment>
<keyword evidence="4 5" id="KW-0413">Isomerase</keyword>
<evidence type="ECO:0000259" key="7">
    <source>
        <dbReference type="PROSITE" id="PS50198"/>
    </source>
</evidence>
<keyword evidence="5" id="KW-1003">Cell membrane</keyword>
<dbReference type="GO" id="GO:0005886">
    <property type="term" value="C:plasma membrane"/>
    <property type="evidence" value="ECO:0007669"/>
    <property type="project" value="UniProtKB-SubCell"/>
</dbReference>
<proteinExistence type="inferred from homology"/>
<dbReference type="AlphaFoldDB" id="A0A9X7HJK9"/>
<evidence type="ECO:0000256" key="3">
    <source>
        <dbReference type="ARBA" id="ARBA00023110"/>
    </source>
</evidence>
<name>A0A9X7HJK9_BACCE</name>
<dbReference type="PANTHER" id="PTHR47245">
    <property type="entry name" value="PEPTIDYLPROLYL ISOMERASE"/>
    <property type="match status" value="1"/>
</dbReference>
<dbReference type="GO" id="GO:0006457">
    <property type="term" value="P:protein folding"/>
    <property type="evidence" value="ECO:0007669"/>
    <property type="project" value="UniProtKB-UniRule"/>
</dbReference>
<evidence type="ECO:0000256" key="4">
    <source>
        <dbReference type="ARBA" id="ARBA00023235"/>
    </source>
</evidence>
<dbReference type="PANTHER" id="PTHR47245:SF1">
    <property type="entry name" value="FOLDASE PROTEIN PRSA"/>
    <property type="match status" value="1"/>
</dbReference>
<dbReference type="Gene3D" id="1.10.4030.10">
    <property type="entry name" value="Porin chaperone SurA, peptide-binding domain"/>
    <property type="match status" value="1"/>
</dbReference>
<evidence type="ECO:0000256" key="6">
    <source>
        <dbReference type="SAM" id="SignalP"/>
    </source>
</evidence>
<dbReference type="InterPro" id="IPR050245">
    <property type="entry name" value="PrsA_foldase"/>
</dbReference>
<feature type="signal peptide" evidence="6">
    <location>
        <begin position="1"/>
        <end position="17"/>
    </location>
</feature>
<dbReference type="SUPFAM" id="SSF54534">
    <property type="entry name" value="FKBP-like"/>
    <property type="match status" value="1"/>
</dbReference>
<dbReference type="PROSITE" id="PS50198">
    <property type="entry name" value="PPIC_PPIASE_2"/>
    <property type="match status" value="1"/>
</dbReference>
<dbReference type="InterPro" id="IPR000297">
    <property type="entry name" value="PPIase_PpiC"/>
</dbReference>
<evidence type="ECO:0000256" key="5">
    <source>
        <dbReference type="HAMAP-Rule" id="MF_01145"/>
    </source>
</evidence>